<dbReference type="GO" id="GO:0006952">
    <property type="term" value="P:defense response"/>
    <property type="evidence" value="ECO:0007669"/>
    <property type="project" value="UniProtKB-KW"/>
</dbReference>
<dbReference type="InterPro" id="IPR041118">
    <property type="entry name" value="Rx_N"/>
</dbReference>
<accession>A0A067LCH4</accession>
<dbReference type="Pfam" id="PF00931">
    <property type="entry name" value="NB-ARC"/>
    <property type="match status" value="1"/>
</dbReference>
<dbReference type="SUPFAM" id="SSF52540">
    <property type="entry name" value="P-loop containing nucleoside triphosphate hydrolases"/>
    <property type="match status" value="1"/>
</dbReference>
<dbReference type="Pfam" id="PF25019">
    <property type="entry name" value="LRR_R13L1-DRL21"/>
    <property type="match status" value="1"/>
</dbReference>
<keyword evidence="5" id="KW-0067">ATP-binding</keyword>
<evidence type="ECO:0000259" key="9">
    <source>
        <dbReference type="Pfam" id="PF23598"/>
    </source>
</evidence>
<evidence type="ECO:0000259" key="7">
    <source>
        <dbReference type="Pfam" id="PF18052"/>
    </source>
</evidence>
<keyword evidence="1" id="KW-0433">Leucine-rich repeat</keyword>
<dbReference type="InterPro" id="IPR002182">
    <property type="entry name" value="NB-ARC"/>
</dbReference>
<dbReference type="GO" id="GO:0005524">
    <property type="term" value="F:ATP binding"/>
    <property type="evidence" value="ECO:0007669"/>
    <property type="project" value="UniProtKB-KW"/>
</dbReference>
<organism evidence="11 12">
    <name type="scientific">Jatropha curcas</name>
    <name type="common">Barbados nut</name>
    <dbReference type="NCBI Taxonomy" id="180498"/>
    <lineage>
        <taxon>Eukaryota</taxon>
        <taxon>Viridiplantae</taxon>
        <taxon>Streptophyta</taxon>
        <taxon>Embryophyta</taxon>
        <taxon>Tracheophyta</taxon>
        <taxon>Spermatophyta</taxon>
        <taxon>Magnoliopsida</taxon>
        <taxon>eudicotyledons</taxon>
        <taxon>Gunneridae</taxon>
        <taxon>Pentapetalae</taxon>
        <taxon>rosids</taxon>
        <taxon>fabids</taxon>
        <taxon>Malpighiales</taxon>
        <taxon>Euphorbiaceae</taxon>
        <taxon>Crotonoideae</taxon>
        <taxon>Jatropheae</taxon>
        <taxon>Jatropha</taxon>
    </lineage>
</organism>
<evidence type="ECO:0000313" key="12">
    <source>
        <dbReference type="Proteomes" id="UP000027138"/>
    </source>
</evidence>
<evidence type="ECO:0000259" key="6">
    <source>
        <dbReference type="Pfam" id="PF00931"/>
    </source>
</evidence>
<feature type="domain" description="Disease resistance N-terminal" evidence="7">
    <location>
        <begin position="11"/>
        <end position="103"/>
    </location>
</feature>
<feature type="domain" description="Disease resistance R13L4/SHOC-2-like LRR" evidence="9">
    <location>
        <begin position="563"/>
        <end position="639"/>
    </location>
</feature>
<dbReference type="Gene3D" id="1.10.8.430">
    <property type="entry name" value="Helical domain of apoptotic protease-activating factors"/>
    <property type="match status" value="1"/>
</dbReference>
<dbReference type="InterPro" id="IPR036388">
    <property type="entry name" value="WH-like_DNA-bd_sf"/>
</dbReference>
<dbReference type="SMART" id="SM00369">
    <property type="entry name" value="LRR_TYP"/>
    <property type="match status" value="3"/>
</dbReference>
<dbReference type="Pfam" id="PF23598">
    <property type="entry name" value="LRR_14"/>
    <property type="match status" value="1"/>
</dbReference>
<evidence type="ECO:0000313" key="11">
    <source>
        <dbReference type="EMBL" id="KDP46107.1"/>
    </source>
</evidence>
<dbReference type="Gene3D" id="1.20.5.4130">
    <property type="match status" value="1"/>
</dbReference>
<evidence type="ECO:0000256" key="1">
    <source>
        <dbReference type="ARBA" id="ARBA00022614"/>
    </source>
</evidence>
<dbReference type="InterPro" id="IPR027417">
    <property type="entry name" value="P-loop_NTPase"/>
</dbReference>
<evidence type="ECO:0000256" key="4">
    <source>
        <dbReference type="ARBA" id="ARBA00022821"/>
    </source>
</evidence>
<evidence type="ECO:0000256" key="2">
    <source>
        <dbReference type="ARBA" id="ARBA00022737"/>
    </source>
</evidence>
<name>A0A067LCH4_JATCU</name>
<feature type="domain" description="NB-ARC" evidence="6">
    <location>
        <begin position="174"/>
        <end position="346"/>
    </location>
</feature>
<dbReference type="GO" id="GO:0043531">
    <property type="term" value="F:ADP binding"/>
    <property type="evidence" value="ECO:0007669"/>
    <property type="project" value="InterPro"/>
</dbReference>
<dbReference type="AlphaFoldDB" id="A0A067LCH4"/>
<evidence type="ECO:0000259" key="10">
    <source>
        <dbReference type="Pfam" id="PF25019"/>
    </source>
</evidence>
<dbReference type="InterPro" id="IPR055414">
    <property type="entry name" value="LRR_R13L4/SHOC2-like"/>
</dbReference>
<evidence type="ECO:0000256" key="3">
    <source>
        <dbReference type="ARBA" id="ARBA00022741"/>
    </source>
</evidence>
<dbReference type="FunFam" id="3.40.50.300:FF:001091">
    <property type="entry name" value="Probable disease resistance protein At1g61300"/>
    <property type="match status" value="1"/>
</dbReference>
<dbReference type="FunFam" id="1.10.10.10:FF:000322">
    <property type="entry name" value="Probable disease resistance protein At1g63360"/>
    <property type="match status" value="1"/>
</dbReference>
<feature type="domain" description="R13L1/DRL21-like LRR repeat region" evidence="10">
    <location>
        <begin position="727"/>
        <end position="850"/>
    </location>
</feature>
<dbReference type="Gene3D" id="3.80.10.10">
    <property type="entry name" value="Ribonuclease Inhibitor"/>
    <property type="match status" value="3"/>
</dbReference>
<dbReference type="SUPFAM" id="SSF52058">
    <property type="entry name" value="L domain-like"/>
    <property type="match status" value="2"/>
</dbReference>
<reference evidence="11 12" key="1">
    <citation type="journal article" date="2014" name="PLoS ONE">
        <title>Global Analysis of Gene Expression Profiles in Physic Nut (Jatropha curcas L.) Seedlings Exposed to Salt Stress.</title>
        <authorList>
            <person name="Zhang L."/>
            <person name="Zhang C."/>
            <person name="Wu P."/>
            <person name="Chen Y."/>
            <person name="Li M."/>
            <person name="Jiang H."/>
            <person name="Wu G."/>
        </authorList>
    </citation>
    <scope>NUCLEOTIDE SEQUENCE [LARGE SCALE GENOMIC DNA]</scope>
    <source>
        <strain evidence="12">cv. GZQX0401</strain>
        <tissue evidence="11">Young leaves</tissue>
    </source>
</reference>
<dbReference type="PANTHER" id="PTHR36766:SF31">
    <property type="entry name" value="DISEASE RESISTANCE RPP13-LIKE PROTEIN 1"/>
    <property type="match status" value="1"/>
</dbReference>
<evidence type="ECO:0000256" key="5">
    <source>
        <dbReference type="ARBA" id="ARBA00022840"/>
    </source>
</evidence>
<dbReference type="Pfam" id="PF23559">
    <property type="entry name" value="WHD_DRP"/>
    <property type="match status" value="1"/>
</dbReference>
<dbReference type="InterPro" id="IPR058922">
    <property type="entry name" value="WHD_DRP"/>
</dbReference>
<feature type="domain" description="Disease resistance protein winged helix" evidence="8">
    <location>
        <begin position="428"/>
        <end position="496"/>
    </location>
</feature>
<dbReference type="GO" id="GO:0051707">
    <property type="term" value="P:response to other organism"/>
    <property type="evidence" value="ECO:0007669"/>
    <property type="project" value="UniProtKB-ARBA"/>
</dbReference>
<dbReference type="Gene3D" id="3.40.50.300">
    <property type="entry name" value="P-loop containing nucleotide triphosphate hydrolases"/>
    <property type="match status" value="1"/>
</dbReference>
<keyword evidence="4" id="KW-0611">Plant defense</keyword>
<keyword evidence="2" id="KW-0677">Repeat</keyword>
<dbReference type="PANTHER" id="PTHR36766">
    <property type="entry name" value="PLANT BROAD-SPECTRUM MILDEW RESISTANCE PROTEIN RPW8"/>
    <property type="match status" value="1"/>
</dbReference>
<sequence>MAEAVVGGPILSAFLDVLIKNIASQEFVDFIKGRRISESRLKKLKTIMLSVNGVLDDAEEKQITDPGVREWLDALKDAIYEADDLLDEISYKAFRLKIEAGYRTHGDKVRSFFSYVNPFKKGMKDKLDDILEMLEILVKQKEFLGLRKGIEEKPFLQRILTTSLIDESGVYGRDDDKEALIKMLLRDDANGNDLGVIPIVGMGGVGKTTLAQFVYNDSRVQEWFGVRVWVCVSEEFDVFKITKDILKEVTSLTCDTQTPNQLQLELKERLMGKRFLLVLDDVWKCKYTDWEILQIPFKFGAQGSKIVITTRDANVASTMRTVPTHYLKELTDNDCWSLLAKHAFDVRNSSIHPDLEEIGRKIVKKCKGLPLAAKILGGLLRSNRNVEEWEKILKSSLWNTSNDILPALRLSYHYLPSHLKRCFAYCAIFPKDYEFEKEELILLWMAEGFLVHSFVHKEMEEVGDDYFQELVSRSFFQRSSDYRSCFIMHDLINDLAKNVSREFCSRLEGEDSCKITKKTRHLSYVRAEDDSSKKFEGIYEAQLLRTFLLVEWSCIDNEVINDLLLKFRKLRVLSLSQYRSVAALPKSIGYLKHLRYLNLSTASIKSLPEIVSILYNLQTLILHECTNLAVLPDSIGNLKHLRHLDLSGTSIISLPESICGLCDLRTLILCQCKDLIELPTQMARLINLRHLDIGGTKLQEMPPRMGELKNLHLLTCLIISKHGGSNIKELGELQHLRGKLCIWNLENIVDAEDACTANLNGKRHLKELELMWNSGTDNSVHQKGVLEQLQPHANIECLSIVGYRGEGFPDWLGDSSFSNIVFLKLSGCKYCFSLPPLGQLASLKDLSITDFDGIVDVGPEFYGNCTSMKKPFGSLKILKFESMPQWHKWISSVDKDEYRAFPLLQELHIRECPNLATSLPTHLPSLTTLEIEGCLQLVASLPRAPAILKMKLKDESRDVLLKQLPSGLHSLTIDRFYCLDSIIDLVGSFSRTLEEIDIRNHDSLKCFPLELFPKLKRFRITRCSFLESLCTTEATRENFASLNSLEIRECPNLVSFLKGRLPAPNLVRLLLLGCSNVESFPEKMLLPSSLTSLKIWDFQNLKCLDYNGLQHLNSLRELEICNCPKLQSIPEELPSSLSSLSVYLCPLLERRCQRETGEDWHKISNIPHVKVNLHKIN</sequence>
<protein>
    <recommendedName>
        <fullName evidence="13">Disease resistance RPP13-like protein 1</fullName>
    </recommendedName>
</protein>
<proteinExistence type="predicted"/>
<dbReference type="InterPro" id="IPR042197">
    <property type="entry name" value="Apaf_helical"/>
</dbReference>
<dbReference type="Proteomes" id="UP000027138">
    <property type="component" value="Unassembled WGS sequence"/>
</dbReference>
<dbReference type="OrthoDB" id="1896560at2759"/>
<evidence type="ECO:0008006" key="13">
    <source>
        <dbReference type="Google" id="ProtNLM"/>
    </source>
</evidence>
<evidence type="ECO:0000259" key="8">
    <source>
        <dbReference type="Pfam" id="PF23559"/>
    </source>
</evidence>
<dbReference type="PRINTS" id="PR00364">
    <property type="entry name" value="DISEASERSIST"/>
</dbReference>
<dbReference type="InterPro" id="IPR032675">
    <property type="entry name" value="LRR_dom_sf"/>
</dbReference>
<keyword evidence="12" id="KW-1185">Reference proteome</keyword>
<dbReference type="InterPro" id="IPR056789">
    <property type="entry name" value="LRR_R13L1-DRL21"/>
</dbReference>
<dbReference type="InterPro" id="IPR003591">
    <property type="entry name" value="Leu-rich_rpt_typical-subtyp"/>
</dbReference>
<dbReference type="Gene3D" id="1.10.10.10">
    <property type="entry name" value="Winged helix-like DNA-binding domain superfamily/Winged helix DNA-binding domain"/>
    <property type="match status" value="1"/>
</dbReference>
<dbReference type="KEGG" id="jcu:105634885"/>
<gene>
    <name evidence="11" type="ORF">JCGZ_06618</name>
</gene>
<keyword evidence="3" id="KW-0547">Nucleotide-binding</keyword>
<dbReference type="EMBL" id="KK914220">
    <property type="protein sequence ID" value="KDP46107.1"/>
    <property type="molecule type" value="Genomic_DNA"/>
</dbReference>
<dbReference type="Pfam" id="PF18052">
    <property type="entry name" value="Rx_N"/>
    <property type="match status" value="1"/>
</dbReference>